<evidence type="ECO:0000256" key="1">
    <source>
        <dbReference type="SAM" id="Coils"/>
    </source>
</evidence>
<dbReference type="Proteomes" id="UP000028567">
    <property type="component" value="Segment"/>
</dbReference>
<feature type="coiled-coil region" evidence="1">
    <location>
        <begin position="24"/>
        <end position="58"/>
    </location>
</feature>
<dbReference type="EMBL" id="KF356199">
    <property type="protein sequence ID" value="AGR48612.1"/>
    <property type="molecule type" value="Genomic_DNA"/>
</dbReference>
<gene>
    <name evidence="2" type="ORF">MaMVDC_47</name>
</gene>
<name>A0A075BS48_9CAUD</name>
<proteinExistence type="predicted"/>
<keyword evidence="3" id="KW-1185">Reference proteome</keyword>
<dbReference type="GeneID" id="26643225"/>
<reference evidence="2 3" key="1">
    <citation type="submission" date="2013-07" db="EMBL/GenBank/DDBJ databases">
        <title>Sequencing and analysis of the complete genome of Microcystis aeruginosa phage MaMV-DC.</title>
        <authorList>
            <person name="Ou T."/>
            <person name="Li S.H."/>
            <person name="Zhang Q.Y."/>
        </authorList>
    </citation>
    <scope>NUCLEOTIDE SEQUENCE [LARGE SCALE GENOMIC DNA]</scope>
</reference>
<keyword evidence="1" id="KW-0175">Coiled coil</keyword>
<dbReference type="KEGG" id="vg:26643225"/>
<organism evidence="2 3">
    <name type="scientific">Microcystis phage MaMV-DC</name>
    <dbReference type="NCBI Taxonomy" id="1357715"/>
    <lineage>
        <taxon>Viruses</taxon>
        <taxon>Duplodnaviria</taxon>
        <taxon>Heunggongvirae</taxon>
        <taxon>Uroviricota</taxon>
        <taxon>Caudoviricetes</taxon>
        <taxon>Fukuivirus</taxon>
        <taxon>Fukuivirus MVDC</taxon>
    </lineage>
</organism>
<evidence type="ECO:0000313" key="3">
    <source>
        <dbReference type="Proteomes" id="UP000028567"/>
    </source>
</evidence>
<dbReference type="RefSeq" id="YP_009217731.1">
    <property type="nucleotide sequence ID" value="NC_029002.1"/>
</dbReference>
<protein>
    <submittedName>
        <fullName evidence="2">Uncharacterized protein</fullName>
    </submittedName>
</protein>
<evidence type="ECO:0000313" key="2">
    <source>
        <dbReference type="EMBL" id="AGR48612.1"/>
    </source>
</evidence>
<accession>A0A075BS48</accession>
<sequence length="65" mass="7200">MTNLRAYVVSDSNGSVVVANMTELEVKDAKIKALEDKVDELKAHIESLYSKLDKAERRAYTGLGD</sequence>